<evidence type="ECO:0000313" key="6">
    <source>
        <dbReference type="Proteomes" id="UP000030403"/>
    </source>
</evidence>
<gene>
    <name evidence="5" type="ORF">N783_09855</name>
</gene>
<keyword evidence="2" id="KW-0378">Hydrolase</keyword>
<sequence length="358" mass="40229">MHKSRIEKLRNKMHTVGIPAVWITSPENRYYFSNFKGSSGSLFITKENTYLLTDFRYVDQAKNEAPSYSVVDHKREEITEIVRLMEDYSFSNLGIELDHISAQQYLQLNEQTTNKEFLGIDQQLSDVRMLKDDSEIQSLQKAVKICDQAFEHITTFIKPGLTEKEIGLELETFMRRAGAESIKTNHVIASGERSSLPHGQATDRVVQKGDFIKMDIGARVNGYYSDFTRTVILGEPSDKQKEIYSIVKEAQEKSLESVGPGKTCSEVDKVGRGIIESYGYGENFGHSLGHSIGLALHEKPVMRSTDETKLEPGMVITVEPGIYIQGFGGVRIEDLVVITEKGHMNLTQATKDLIIIPA</sequence>
<dbReference type="GO" id="GO:0046872">
    <property type="term" value="F:metal ion binding"/>
    <property type="evidence" value="ECO:0007669"/>
    <property type="project" value="UniProtKB-KW"/>
</dbReference>
<feature type="domain" description="Creatinase N-terminal" evidence="4">
    <location>
        <begin position="5"/>
        <end position="129"/>
    </location>
</feature>
<dbReference type="Pfam" id="PF01321">
    <property type="entry name" value="Creatinase_N"/>
    <property type="match status" value="1"/>
</dbReference>
<keyword evidence="6" id="KW-1185">Reference proteome</keyword>
<evidence type="ECO:0000259" key="3">
    <source>
        <dbReference type="Pfam" id="PF00557"/>
    </source>
</evidence>
<dbReference type="GO" id="GO:0008235">
    <property type="term" value="F:metalloexopeptidase activity"/>
    <property type="evidence" value="ECO:0007669"/>
    <property type="project" value="UniProtKB-ARBA"/>
</dbReference>
<dbReference type="InterPro" id="IPR001714">
    <property type="entry name" value="Pept_M24_MAP"/>
</dbReference>
<dbReference type="PROSITE" id="PS00491">
    <property type="entry name" value="PROLINE_PEPTIDASE"/>
    <property type="match status" value="1"/>
</dbReference>
<dbReference type="RefSeq" id="WP_027446757.1">
    <property type="nucleotide sequence ID" value="NZ_AULJ01000040.1"/>
</dbReference>
<dbReference type="SUPFAM" id="SSF55920">
    <property type="entry name" value="Creatinase/aminopeptidase"/>
    <property type="match status" value="1"/>
</dbReference>
<dbReference type="InterPro" id="IPR036005">
    <property type="entry name" value="Creatinase/aminopeptidase-like"/>
</dbReference>
<dbReference type="InterPro" id="IPR000994">
    <property type="entry name" value="Pept_M24"/>
</dbReference>
<dbReference type="EMBL" id="AVPF01000024">
    <property type="protein sequence ID" value="KGX87443.1"/>
    <property type="molecule type" value="Genomic_DNA"/>
</dbReference>
<dbReference type="eggNOG" id="COG0006">
    <property type="taxonomic scope" value="Bacteria"/>
</dbReference>
<reference evidence="5 6" key="1">
    <citation type="submission" date="2013-08" db="EMBL/GenBank/DDBJ databases">
        <authorList>
            <person name="Huang J."/>
            <person name="Wang G."/>
        </authorList>
    </citation>
    <scope>NUCLEOTIDE SEQUENCE [LARGE SCALE GENOMIC DNA]</scope>
    <source>
        <strain evidence="5 6">BH030004</strain>
    </source>
</reference>
<evidence type="ECO:0000259" key="4">
    <source>
        <dbReference type="Pfam" id="PF01321"/>
    </source>
</evidence>
<dbReference type="STRING" id="1385511.GCA_000425225_03132"/>
<dbReference type="CDD" id="cd01092">
    <property type="entry name" value="APP-like"/>
    <property type="match status" value="1"/>
</dbReference>
<keyword evidence="1" id="KW-0479">Metal-binding</keyword>
<dbReference type="Gene3D" id="3.90.230.10">
    <property type="entry name" value="Creatinase/methionine aminopeptidase superfamily"/>
    <property type="match status" value="1"/>
</dbReference>
<dbReference type="PANTHER" id="PTHR46112">
    <property type="entry name" value="AMINOPEPTIDASE"/>
    <property type="match status" value="1"/>
</dbReference>
<dbReference type="SUPFAM" id="SSF53092">
    <property type="entry name" value="Creatinase/prolidase N-terminal domain"/>
    <property type="match status" value="1"/>
</dbReference>
<evidence type="ECO:0000256" key="1">
    <source>
        <dbReference type="ARBA" id="ARBA00022723"/>
    </source>
</evidence>
<dbReference type="OrthoDB" id="9806388at2"/>
<dbReference type="PANTHER" id="PTHR46112:SF3">
    <property type="entry name" value="AMINOPEPTIDASE YPDF"/>
    <property type="match status" value="1"/>
</dbReference>
<dbReference type="InterPro" id="IPR029149">
    <property type="entry name" value="Creatin/AminoP/Spt16_N"/>
</dbReference>
<dbReference type="AlphaFoldDB" id="A0A0A5G8E3"/>
<dbReference type="Proteomes" id="UP000030403">
    <property type="component" value="Unassembled WGS sequence"/>
</dbReference>
<accession>A0A0A5G8E3</accession>
<organism evidence="5 6">
    <name type="scientific">Pontibacillus marinus BH030004 = DSM 16465</name>
    <dbReference type="NCBI Taxonomy" id="1385511"/>
    <lineage>
        <taxon>Bacteria</taxon>
        <taxon>Bacillati</taxon>
        <taxon>Bacillota</taxon>
        <taxon>Bacilli</taxon>
        <taxon>Bacillales</taxon>
        <taxon>Bacillaceae</taxon>
        <taxon>Pontibacillus</taxon>
    </lineage>
</organism>
<dbReference type="PRINTS" id="PR00599">
    <property type="entry name" value="MAPEPTIDASE"/>
</dbReference>
<dbReference type="InterPro" id="IPR050659">
    <property type="entry name" value="Peptidase_M24B"/>
</dbReference>
<dbReference type="InterPro" id="IPR001131">
    <property type="entry name" value="Peptidase_M24B_aminopep-P_CS"/>
</dbReference>
<name>A0A0A5G8E3_9BACI</name>
<feature type="domain" description="Peptidase M24" evidence="3">
    <location>
        <begin position="138"/>
        <end position="340"/>
    </location>
</feature>
<proteinExistence type="predicted"/>
<dbReference type="InterPro" id="IPR000587">
    <property type="entry name" value="Creatinase_N"/>
</dbReference>
<evidence type="ECO:0000313" key="5">
    <source>
        <dbReference type="EMBL" id="KGX87443.1"/>
    </source>
</evidence>
<protein>
    <submittedName>
        <fullName evidence="5">Peptidase M24</fullName>
    </submittedName>
</protein>
<dbReference type="GO" id="GO:0004177">
    <property type="term" value="F:aminopeptidase activity"/>
    <property type="evidence" value="ECO:0007669"/>
    <property type="project" value="UniProtKB-ARBA"/>
</dbReference>
<evidence type="ECO:0000256" key="2">
    <source>
        <dbReference type="ARBA" id="ARBA00022801"/>
    </source>
</evidence>
<dbReference type="Pfam" id="PF00557">
    <property type="entry name" value="Peptidase_M24"/>
    <property type="match status" value="1"/>
</dbReference>
<dbReference type="Gene3D" id="3.40.350.10">
    <property type="entry name" value="Creatinase/prolidase N-terminal domain"/>
    <property type="match status" value="1"/>
</dbReference>
<comment type="caution">
    <text evidence="5">The sequence shown here is derived from an EMBL/GenBank/DDBJ whole genome shotgun (WGS) entry which is preliminary data.</text>
</comment>